<evidence type="ECO:0000313" key="8">
    <source>
        <dbReference type="EMBL" id="WND04387.1"/>
    </source>
</evidence>
<dbReference type="InterPro" id="IPR005829">
    <property type="entry name" value="Sugar_transporter_CS"/>
</dbReference>
<feature type="transmembrane region" description="Helical" evidence="6">
    <location>
        <begin position="25"/>
        <end position="50"/>
    </location>
</feature>
<dbReference type="RefSeq" id="WP_055415204.1">
    <property type="nucleotide sequence ID" value="NZ_BKCR01000005.1"/>
</dbReference>
<dbReference type="AlphaFoldDB" id="A0AB38YSJ6"/>
<dbReference type="PROSITE" id="PS50850">
    <property type="entry name" value="MFS"/>
    <property type="match status" value="1"/>
</dbReference>
<dbReference type="PANTHER" id="PTHR48022">
    <property type="entry name" value="PLASTIDIC GLUCOSE TRANSPORTER 4"/>
    <property type="match status" value="1"/>
</dbReference>
<dbReference type="InterPro" id="IPR036259">
    <property type="entry name" value="MFS_trans_sf"/>
</dbReference>
<feature type="transmembrane region" description="Helical" evidence="6">
    <location>
        <begin position="149"/>
        <end position="171"/>
    </location>
</feature>
<evidence type="ECO:0000256" key="2">
    <source>
        <dbReference type="ARBA" id="ARBA00010992"/>
    </source>
</evidence>
<feature type="transmembrane region" description="Helical" evidence="6">
    <location>
        <begin position="325"/>
        <end position="357"/>
    </location>
</feature>
<evidence type="ECO:0000256" key="5">
    <source>
        <dbReference type="ARBA" id="ARBA00023136"/>
    </source>
</evidence>
<gene>
    <name evidence="8" type="ORF">RHP80_09090</name>
</gene>
<dbReference type="InterPro" id="IPR005828">
    <property type="entry name" value="MFS_sugar_transport-like"/>
</dbReference>
<dbReference type="EMBL" id="CP134206">
    <property type="protein sequence ID" value="WND04387.1"/>
    <property type="molecule type" value="Genomic_DNA"/>
</dbReference>
<evidence type="ECO:0000256" key="6">
    <source>
        <dbReference type="SAM" id="Phobius"/>
    </source>
</evidence>
<dbReference type="Gene3D" id="1.20.1250.20">
    <property type="entry name" value="MFS general substrate transporter like domains"/>
    <property type="match status" value="1"/>
</dbReference>
<feature type="transmembrane region" description="Helical" evidence="6">
    <location>
        <begin position="177"/>
        <end position="196"/>
    </location>
</feature>
<feature type="transmembrane region" description="Helical" evidence="6">
    <location>
        <begin position="90"/>
        <end position="109"/>
    </location>
</feature>
<proteinExistence type="inferred from homology"/>
<dbReference type="GO" id="GO:0016020">
    <property type="term" value="C:membrane"/>
    <property type="evidence" value="ECO:0007669"/>
    <property type="project" value="UniProtKB-SubCell"/>
</dbReference>
<dbReference type="GO" id="GO:0005351">
    <property type="term" value="F:carbohydrate:proton symporter activity"/>
    <property type="evidence" value="ECO:0007669"/>
    <property type="project" value="TreeGrafter"/>
</dbReference>
<dbReference type="CDD" id="cd17316">
    <property type="entry name" value="MFS_SV2_like"/>
    <property type="match status" value="1"/>
</dbReference>
<comment type="subcellular location">
    <subcellularLocation>
        <location evidence="1">Membrane</location>
        <topology evidence="1">Multi-pass membrane protein</topology>
    </subcellularLocation>
</comment>
<evidence type="ECO:0000256" key="4">
    <source>
        <dbReference type="ARBA" id="ARBA00022989"/>
    </source>
</evidence>
<keyword evidence="4 6" id="KW-1133">Transmembrane helix</keyword>
<dbReference type="PANTHER" id="PTHR48022:SF2">
    <property type="entry name" value="PLASTIDIC GLUCOSE TRANSPORTER 4"/>
    <property type="match status" value="1"/>
</dbReference>
<dbReference type="InterPro" id="IPR050360">
    <property type="entry name" value="MFS_Sugar_Transporters"/>
</dbReference>
<evidence type="ECO:0000259" key="7">
    <source>
        <dbReference type="PROSITE" id="PS50850"/>
    </source>
</evidence>
<dbReference type="Proteomes" id="UP001256400">
    <property type="component" value="Chromosome"/>
</dbReference>
<sequence length="444" mass="48506">MSNILLPDIANDQLDIKKYKFIKKLTFLISGGMFLDGFVLGTIGMVMPAITQDLGLSLTWQGLIGAGALIGIFFGSLLGGWLADRIGRRPIFTLDLMLFFIGSVAQFFVTDPVSLFLVRLLMGVAIGMEYSVGWTMLAEFSPARIRGKLLIIQEGGWFIGYMVSYVMGYFLIMNHTLHWNAIMGLSIIPTIILLFMRHGTPESPRWLMSKGRTLEATKIANAYMEKEEQLDVLKQKPTAQNQTYGFSELFSSKNVKATVFMSIFFLCAITPYFAIGSFVPTVLEKLGLENGFAGGLFLNVFAVVGVAFAAVFIDKLGRRKLSIPSFYISAVVFVLIGLFGSVSSSIVLVCFLIFYFLTTIPQAITGVYPGEIFPTEVRAIGAGFVAAVARIGAAMGTFLMPIGIDSYGVNAMVYIAALICLIGGLVTYFMAPETKGRALSETAR</sequence>
<keyword evidence="3 6" id="KW-0812">Transmembrane</keyword>
<dbReference type="Pfam" id="PF00083">
    <property type="entry name" value="Sugar_tr"/>
    <property type="match status" value="1"/>
</dbReference>
<evidence type="ECO:0000256" key="1">
    <source>
        <dbReference type="ARBA" id="ARBA00004141"/>
    </source>
</evidence>
<name>A0AB38YSJ6_9GAMM</name>
<feature type="transmembrane region" description="Helical" evidence="6">
    <location>
        <begin position="115"/>
        <end position="137"/>
    </location>
</feature>
<keyword evidence="5 6" id="KW-0472">Membrane</keyword>
<feature type="transmembrane region" description="Helical" evidence="6">
    <location>
        <begin position="259"/>
        <end position="279"/>
    </location>
</feature>
<protein>
    <submittedName>
        <fullName evidence="8">MFS transporter</fullName>
    </submittedName>
</protein>
<dbReference type="InterPro" id="IPR020846">
    <property type="entry name" value="MFS_dom"/>
</dbReference>
<comment type="similarity">
    <text evidence="2">Belongs to the major facilitator superfamily. Sugar transporter (TC 2.A.1.1) family.</text>
</comment>
<evidence type="ECO:0000256" key="3">
    <source>
        <dbReference type="ARBA" id="ARBA00022692"/>
    </source>
</evidence>
<dbReference type="PROSITE" id="PS00216">
    <property type="entry name" value="SUGAR_TRANSPORT_1"/>
    <property type="match status" value="1"/>
</dbReference>
<evidence type="ECO:0000313" key="9">
    <source>
        <dbReference type="Proteomes" id="UP001256400"/>
    </source>
</evidence>
<reference evidence="8" key="1">
    <citation type="submission" date="2023-09" db="EMBL/GenBank/DDBJ databases">
        <title>Acinetobacter soli.</title>
        <authorList>
            <person name="Kim B."/>
            <person name="Kim D."/>
            <person name="Park D."/>
        </authorList>
    </citation>
    <scope>NUCLEOTIDE SEQUENCE</scope>
    <source>
        <strain evidence="8">2023.05</strain>
    </source>
</reference>
<dbReference type="SUPFAM" id="SSF103473">
    <property type="entry name" value="MFS general substrate transporter"/>
    <property type="match status" value="1"/>
</dbReference>
<organism evidence="8 9">
    <name type="scientific">Acinetobacter soli</name>
    <dbReference type="NCBI Taxonomy" id="487316"/>
    <lineage>
        <taxon>Bacteria</taxon>
        <taxon>Pseudomonadati</taxon>
        <taxon>Pseudomonadota</taxon>
        <taxon>Gammaproteobacteria</taxon>
        <taxon>Moraxellales</taxon>
        <taxon>Moraxellaceae</taxon>
        <taxon>Acinetobacter</taxon>
    </lineage>
</organism>
<feature type="transmembrane region" description="Helical" evidence="6">
    <location>
        <begin position="377"/>
        <end position="399"/>
    </location>
</feature>
<feature type="transmembrane region" description="Helical" evidence="6">
    <location>
        <begin position="291"/>
        <end position="313"/>
    </location>
</feature>
<feature type="transmembrane region" description="Helical" evidence="6">
    <location>
        <begin position="411"/>
        <end position="431"/>
    </location>
</feature>
<accession>A0AB38YSJ6</accession>
<feature type="domain" description="Major facilitator superfamily (MFS) profile" evidence="7">
    <location>
        <begin position="25"/>
        <end position="435"/>
    </location>
</feature>
<feature type="transmembrane region" description="Helical" evidence="6">
    <location>
        <begin position="62"/>
        <end position="83"/>
    </location>
</feature>